<reference evidence="2" key="1">
    <citation type="thesis" date="2020" institute="ProQuest LLC" country="789 East Eisenhower Parkway, Ann Arbor, MI, USA">
        <title>Comparative Genomics and Chromosome Evolution.</title>
        <authorList>
            <person name="Mudd A.B."/>
        </authorList>
    </citation>
    <scope>NUCLEOTIDE SEQUENCE</scope>
    <source>
        <strain evidence="2">1538</strain>
        <tissue evidence="2">Blood</tissue>
    </source>
</reference>
<dbReference type="EMBL" id="DYDO01000001">
    <property type="protein sequence ID" value="DBA33566.1"/>
    <property type="molecule type" value="Genomic_DNA"/>
</dbReference>
<feature type="compositionally biased region" description="Polar residues" evidence="1">
    <location>
        <begin position="28"/>
        <end position="43"/>
    </location>
</feature>
<evidence type="ECO:0000313" key="3">
    <source>
        <dbReference type="Proteomes" id="UP001181693"/>
    </source>
</evidence>
<evidence type="ECO:0000256" key="1">
    <source>
        <dbReference type="SAM" id="MobiDB-lite"/>
    </source>
</evidence>
<dbReference type="Proteomes" id="UP001181693">
    <property type="component" value="Unassembled WGS sequence"/>
</dbReference>
<gene>
    <name evidence="2" type="ORF">GDO54_001231</name>
</gene>
<name>A0AAV3AX75_PYXAD</name>
<comment type="caution">
    <text evidence="2">The sequence shown here is derived from an EMBL/GenBank/DDBJ whole genome shotgun (WGS) entry which is preliminary data.</text>
</comment>
<protein>
    <submittedName>
        <fullName evidence="2">Uncharacterized protein</fullName>
    </submittedName>
</protein>
<organism evidence="2 3">
    <name type="scientific">Pyxicephalus adspersus</name>
    <name type="common">African bullfrog</name>
    <dbReference type="NCBI Taxonomy" id="30357"/>
    <lineage>
        <taxon>Eukaryota</taxon>
        <taxon>Metazoa</taxon>
        <taxon>Chordata</taxon>
        <taxon>Craniata</taxon>
        <taxon>Vertebrata</taxon>
        <taxon>Euteleostomi</taxon>
        <taxon>Amphibia</taxon>
        <taxon>Batrachia</taxon>
        <taxon>Anura</taxon>
        <taxon>Neobatrachia</taxon>
        <taxon>Ranoidea</taxon>
        <taxon>Pyxicephalidae</taxon>
        <taxon>Pyxicephalinae</taxon>
        <taxon>Pyxicephalus</taxon>
    </lineage>
</organism>
<evidence type="ECO:0000313" key="2">
    <source>
        <dbReference type="EMBL" id="DBA33566.1"/>
    </source>
</evidence>
<sequence length="131" mass="14152">MGDSSGLNREDDVESGSSLNTHDDIEATSVSSVDTGGNSTSYLTHHVTHYSNVASILDIPEVDDIIASINTFTNEDQSWDPPSSIRTDLLSEDEDIYSLLVTVYIDDSSVSSLENYEDTENGDSPGAEDNN</sequence>
<dbReference type="AlphaFoldDB" id="A0AAV3AX75"/>
<accession>A0AAV3AX75</accession>
<feature type="region of interest" description="Disordered" evidence="1">
    <location>
        <begin position="1"/>
        <end position="43"/>
    </location>
</feature>
<feature type="region of interest" description="Disordered" evidence="1">
    <location>
        <begin position="110"/>
        <end position="131"/>
    </location>
</feature>
<proteinExistence type="predicted"/>
<keyword evidence="3" id="KW-1185">Reference proteome</keyword>